<dbReference type="InterPro" id="IPR000182">
    <property type="entry name" value="GNAT_dom"/>
</dbReference>
<organism evidence="2 3">
    <name type="scientific">Splendidivirga corallicola</name>
    <dbReference type="NCBI Taxonomy" id="3051826"/>
    <lineage>
        <taxon>Bacteria</taxon>
        <taxon>Pseudomonadati</taxon>
        <taxon>Bacteroidota</taxon>
        <taxon>Cytophagia</taxon>
        <taxon>Cytophagales</taxon>
        <taxon>Splendidivirgaceae</taxon>
        <taxon>Splendidivirga</taxon>
    </lineage>
</organism>
<dbReference type="Pfam" id="PF13508">
    <property type="entry name" value="Acetyltransf_7"/>
    <property type="match status" value="1"/>
</dbReference>
<dbReference type="SUPFAM" id="SSF55729">
    <property type="entry name" value="Acyl-CoA N-acyltransferases (Nat)"/>
    <property type="match status" value="1"/>
</dbReference>
<gene>
    <name evidence="2" type="primary">arsN2</name>
    <name evidence="2" type="ORF">QQ008_27215</name>
</gene>
<dbReference type="EMBL" id="JAUJEA010000015">
    <property type="protein sequence ID" value="MDN5205107.1"/>
    <property type="molecule type" value="Genomic_DNA"/>
</dbReference>
<feature type="domain" description="N-acetyltransferase" evidence="1">
    <location>
        <begin position="7"/>
        <end position="149"/>
    </location>
</feature>
<comment type="caution">
    <text evidence="2">The sequence shown here is derived from an EMBL/GenBank/DDBJ whole genome shotgun (WGS) entry which is preliminary data.</text>
</comment>
<evidence type="ECO:0000313" key="2">
    <source>
        <dbReference type="EMBL" id="MDN5205107.1"/>
    </source>
</evidence>
<evidence type="ECO:0000259" key="1">
    <source>
        <dbReference type="PROSITE" id="PS51186"/>
    </source>
</evidence>
<dbReference type="InterPro" id="IPR016181">
    <property type="entry name" value="Acyl_CoA_acyltransferase"/>
</dbReference>
<accession>A0ABT8KWE2</accession>
<name>A0ABT8KWE2_9BACT</name>
<dbReference type="Proteomes" id="UP001172082">
    <property type="component" value="Unassembled WGS sequence"/>
</dbReference>
<dbReference type="NCBIfam" id="NF040501">
    <property type="entry name" value="resist_ArsN2"/>
    <property type="match status" value="1"/>
</dbReference>
<reference evidence="2" key="1">
    <citation type="submission" date="2023-06" db="EMBL/GenBank/DDBJ databases">
        <title>Genomic of Parafulvivirga corallium.</title>
        <authorList>
            <person name="Wang G."/>
        </authorList>
    </citation>
    <scope>NUCLEOTIDE SEQUENCE</scope>
    <source>
        <strain evidence="2">BMA10</strain>
    </source>
</reference>
<dbReference type="Gene3D" id="3.40.630.30">
    <property type="match status" value="1"/>
</dbReference>
<dbReference type="PROSITE" id="PS51186">
    <property type="entry name" value="GNAT"/>
    <property type="match status" value="1"/>
</dbReference>
<evidence type="ECO:0000313" key="3">
    <source>
        <dbReference type="Proteomes" id="UP001172082"/>
    </source>
</evidence>
<dbReference type="RefSeq" id="WP_346755129.1">
    <property type="nucleotide sequence ID" value="NZ_JAUJEA010000015.1"/>
</dbReference>
<sequence>MNYLIKPIICSANDRDIPLIEALLEQNDLPIQGVRESIENFITLYCKNILIGTVGLEIYGYSALLRSLAVIQTYQKKGYGKMLCREIIERATFQRISELYLLTETAESFFFSLGFRPIFRESADPGVQNSEEFRSICPSTAICMRKVIRQAKT</sequence>
<protein>
    <submittedName>
        <fullName evidence="2">Arsenic resistance N-acetyltransferase ArsN2</fullName>
    </submittedName>
</protein>
<proteinExistence type="predicted"/>
<dbReference type="CDD" id="cd04301">
    <property type="entry name" value="NAT_SF"/>
    <property type="match status" value="1"/>
</dbReference>
<keyword evidence="3" id="KW-1185">Reference proteome</keyword>